<dbReference type="Pfam" id="PF00545">
    <property type="entry name" value="Ribonuclease"/>
    <property type="match status" value="1"/>
</dbReference>
<dbReference type="Proteomes" id="UP000071778">
    <property type="component" value="Chromosome"/>
</dbReference>
<dbReference type="InterPro" id="IPR016191">
    <property type="entry name" value="Ribonuclease/ribotoxin"/>
</dbReference>
<keyword evidence="1" id="KW-0540">Nuclease</keyword>
<dbReference type="CDD" id="cd00607">
    <property type="entry name" value="RNase_Sa"/>
    <property type="match status" value="1"/>
</dbReference>
<evidence type="ECO:0000313" key="4">
    <source>
        <dbReference type="Proteomes" id="UP000071778"/>
    </source>
</evidence>
<dbReference type="GO" id="GO:0004521">
    <property type="term" value="F:RNA endonuclease activity"/>
    <property type="evidence" value="ECO:0007669"/>
    <property type="project" value="InterPro"/>
</dbReference>
<dbReference type="EMBL" id="CP013235">
    <property type="protein sequence ID" value="AMP10948.1"/>
    <property type="molecule type" value="Genomic_DNA"/>
</dbReference>
<evidence type="ECO:0000256" key="2">
    <source>
        <dbReference type="ARBA" id="ARBA00022801"/>
    </source>
</evidence>
<evidence type="ECO:0000313" key="3">
    <source>
        <dbReference type="EMBL" id="AMP10948.1"/>
    </source>
</evidence>
<dbReference type="GO" id="GO:0016787">
    <property type="term" value="F:hydrolase activity"/>
    <property type="evidence" value="ECO:0007669"/>
    <property type="project" value="UniProtKB-KW"/>
</dbReference>
<proteinExistence type="predicted"/>
<accession>A0A127QLK2</accession>
<protein>
    <submittedName>
        <fullName evidence="3">Guanyl-specific ribonuclease St domain protein</fullName>
        <ecNumber evidence="3">3.1.27.3</ecNumber>
    </submittedName>
</protein>
<dbReference type="AlphaFoldDB" id="A0A127QLK2"/>
<dbReference type="EC" id="3.1.27.3" evidence="3"/>
<sequence length="166" mass="19024">MIRVDSFSATRYPTVSDQIHVENIKLMKSHATQCQFLGLNPDLIAAMMRNWALLLLGLLLSFQVFARESLPQDVVPVNQLPQEAQNTLSLIKQGGPFPYAKDGVVFGNYEGMLPRQRRGYYHEFTVKTPRARNRGARRIIAGGNPQTSGEYYYTDNHYQTFRRIQE</sequence>
<dbReference type="PATRIC" id="fig|279058.18.peg.3196"/>
<dbReference type="GO" id="GO:0003723">
    <property type="term" value="F:RNA binding"/>
    <property type="evidence" value="ECO:0007669"/>
    <property type="project" value="InterPro"/>
</dbReference>
<gene>
    <name evidence="3" type="ORF">CAter282_3245</name>
</gene>
<name>A0A127QLK2_9BURK</name>
<dbReference type="SUPFAM" id="SSF53933">
    <property type="entry name" value="Microbial ribonucleases"/>
    <property type="match status" value="1"/>
</dbReference>
<evidence type="ECO:0000256" key="1">
    <source>
        <dbReference type="ARBA" id="ARBA00022722"/>
    </source>
</evidence>
<reference evidence="3 4" key="1">
    <citation type="submission" date="2015-11" db="EMBL/GenBank/DDBJ databases">
        <title>Exploring the genomic traits of fungus-feeding bacterial genus Collimonas.</title>
        <authorList>
            <person name="Song C."/>
            <person name="Schmidt R."/>
            <person name="de Jager V."/>
            <person name="Krzyzanowska D."/>
            <person name="Jongedijk E."/>
            <person name="Cankar K."/>
            <person name="Beekwilder J."/>
            <person name="van Veen A."/>
            <person name="de Boer W."/>
            <person name="van Veen J.A."/>
            <person name="Garbeva P."/>
        </authorList>
    </citation>
    <scope>NUCLEOTIDE SEQUENCE [LARGE SCALE GENOMIC DNA]</scope>
    <source>
        <strain evidence="3 4">Ter282</strain>
    </source>
</reference>
<organism evidence="3 4">
    <name type="scientific">Collimonas arenae</name>
    <dbReference type="NCBI Taxonomy" id="279058"/>
    <lineage>
        <taxon>Bacteria</taxon>
        <taxon>Pseudomonadati</taxon>
        <taxon>Pseudomonadota</taxon>
        <taxon>Betaproteobacteria</taxon>
        <taxon>Burkholderiales</taxon>
        <taxon>Oxalobacteraceae</taxon>
        <taxon>Collimonas</taxon>
    </lineage>
</organism>
<dbReference type="Gene3D" id="3.10.450.30">
    <property type="entry name" value="Microbial ribonucleases"/>
    <property type="match status" value="1"/>
</dbReference>
<keyword evidence="2 3" id="KW-0378">Hydrolase</keyword>
<dbReference type="InterPro" id="IPR000026">
    <property type="entry name" value="N1-like"/>
</dbReference>
<keyword evidence="4" id="KW-1185">Reference proteome</keyword>